<evidence type="ECO:0000259" key="1">
    <source>
        <dbReference type="Pfam" id="PF01206"/>
    </source>
</evidence>
<dbReference type="RefSeq" id="WP_023940802.1">
    <property type="nucleotide sequence ID" value="NZ_JQJC01000028.1"/>
</dbReference>
<dbReference type="Pfam" id="PF02635">
    <property type="entry name" value="DsrE"/>
    <property type="match status" value="1"/>
</dbReference>
<dbReference type="NCBIfam" id="TIGR03527">
    <property type="entry name" value="selenium_YedF"/>
    <property type="match status" value="1"/>
</dbReference>
<dbReference type="Gene3D" id="3.30.110.40">
    <property type="entry name" value="TusA-like domain"/>
    <property type="match status" value="1"/>
</dbReference>
<dbReference type="Gene3D" id="3.40.1260.10">
    <property type="entry name" value="DsrEFH-like"/>
    <property type="match status" value="1"/>
</dbReference>
<proteinExistence type="predicted"/>
<dbReference type="InterPro" id="IPR036868">
    <property type="entry name" value="TusA-like_sf"/>
</dbReference>
<accession>A0A2X4SVG0</accession>
<evidence type="ECO:0000313" key="4">
    <source>
        <dbReference type="Proteomes" id="UP000030136"/>
    </source>
</evidence>
<keyword evidence="5" id="KW-1185">Reference proteome</keyword>
<dbReference type="Proteomes" id="UP000030136">
    <property type="component" value="Unassembled WGS sequence"/>
</dbReference>
<dbReference type="Proteomes" id="UP000249300">
    <property type="component" value="Chromosome 1"/>
</dbReference>
<sequence>MPIEVDTRGKLCPLPLIMLRRALKQYPQETLFEVLTDNETSCANLTDFVSQNGFSVHITSEDGFTLLTVDTAGCPIVPELSDQSDATDGFYTAPQQINVVQLRSDKMGQGSDELGSILIQAYLNALLELEELPTHIVCYNSGVMLATTDYNTHKTLQNLAERGVQVIVCGTCADYYGVKERLSVGKISNMLVIAELLSRADHIVAP</sequence>
<dbReference type="InterPro" id="IPR027396">
    <property type="entry name" value="DsrEFH-like"/>
</dbReference>
<dbReference type="Pfam" id="PF01206">
    <property type="entry name" value="TusA"/>
    <property type="match status" value="1"/>
</dbReference>
<gene>
    <name evidence="2" type="ORF">HQ38_09345</name>
    <name evidence="3" type="ORF">NCTC12858_01597</name>
</gene>
<feature type="domain" description="UPF0033" evidence="1">
    <location>
        <begin position="3"/>
        <end position="65"/>
    </location>
</feature>
<evidence type="ECO:0000313" key="5">
    <source>
        <dbReference type="Proteomes" id="UP000249300"/>
    </source>
</evidence>
<reference evidence="3 5" key="2">
    <citation type="submission" date="2018-06" db="EMBL/GenBank/DDBJ databases">
        <authorList>
            <consortium name="Pathogen Informatics"/>
            <person name="Doyle S."/>
        </authorList>
    </citation>
    <scope>NUCLEOTIDE SEQUENCE [LARGE SCALE GENOMIC DNA]</scope>
    <source>
        <strain evidence="3 5">NCTC12858</strain>
    </source>
</reference>
<dbReference type="CDD" id="cd00291">
    <property type="entry name" value="SirA_YedF_YeeD"/>
    <property type="match status" value="1"/>
</dbReference>
<dbReference type="InterPro" id="IPR001455">
    <property type="entry name" value="TusA-like"/>
</dbReference>
<dbReference type="KEGG" id="pcre:NCTC12858_01597"/>
<evidence type="ECO:0000313" key="2">
    <source>
        <dbReference type="EMBL" id="KGN93195.1"/>
    </source>
</evidence>
<dbReference type="InterPro" id="IPR003787">
    <property type="entry name" value="Sulphur_relay_DsrE/F-like"/>
</dbReference>
<organism evidence="3 5">
    <name type="scientific">Porphyromonas crevioricanis</name>
    <dbReference type="NCBI Taxonomy" id="393921"/>
    <lineage>
        <taxon>Bacteria</taxon>
        <taxon>Pseudomonadati</taxon>
        <taxon>Bacteroidota</taxon>
        <taxon>Bacteroidia</taxon>
        <taxon>Bacteroidales</taxon>
        <taxon>Porphyromonadaceae</taxon>
        <taxon>Porphyromonas</taxon>
    </lineage>
</organism>
<reference evidence="2 4" key="1">
    <citation type="submission" date="2014-08" db="EMBL/GenBank/DDBJ databases">
        <title>Porphyromonas crevioricanis strain:COT-253_OH1447 Genome sequencing.</title>
        <authorList>
            <person name="Wallis C."/>
            <person name="Deusch O."/>
            <person name="O'Flynn C."/>
            <person name="Davis I."/>
            <person name="Jospin G."/>
            <person name="Darling A.E."/>
            <person name="Coil D.A."/>
            <person name="Alexiev A."/>
            <person name="Horsfall A."/>
            <person name="Kirkwood N."/>
            <person name="Harris S."/>
            <person name="Eisen J.A."/>
        </authorList>
    </citation>
    <scope>NUCLEOTIDE SEQUENCE [LARGE SCALE GENOMIC DNA]</scope>
    <source>
        <strain evidence="4">COT-253 OH1447</strain>
        <strain evidence="2">COT-253_OH1447</strain>
    </source>
</reference>
<name>A0A2X4SVG0_9PORP</name>
<dbReference type="SUPFAM" id="SSF64307">
    <property type="entry name" value="SirA-like"/>
    <property type="match status" value="1"/>
</dbReference>
<protein>
    <submittedName>
        <fullName evidence="3">Selenium metabolism protein YedF</fullName>
    </submittedName>
</protein>
<dbReference type="InterPro" id="IPR019870">
    <property type="entry name" value="Se_metab_YedF"/>
</dbReference>
<evidence type="ECO:0000313" key="3">
    <source>
        <dbReference type="EMBL" id="SQH73731.1"/>
    </source>
</evidence>
<dbReference type="EMBL" id="JQJC01000028">
    <property type="protein sequence ID" value="KGN93195.1"/>
    <property type="molecule type" value="Genomic_DNA"/>
</dbReference>
<dbReference type="EMBL" id="LS483447">
    <property type="protein sequence ID" value="SQH73731.1"/>
    <property type="molecule type" value="Genomic_DNA"/>
</dbReference>
<dbReference type="AlphaFoldDB" id="A0A2X4SVG0"/>
<dbReference type="SUPFAM" id="SSF75169">
    <property type="entry name" value="DsrEFH-like"/>
    <property type="match status" value="1"/>
</dbReference>